<proteinExistence type="predicted"/>
<evidence type="ECO:0000313" key="2">
    <source>
        <dbReference type="EMBL" id="KAK3199502.1"/>
    </source>
</evidence>
<gene>
    <name evidence="2" type="ORF">Dsin_022917</name>
</gene>
<dbReference type="AlphaFoldDB" id="A0AAE0A3A2"/>
<evidence type="ECO:0008006" key="4">
    <source>
        <dbReference type="Google" id="ProtNLM"/>
    </source>
</evidence>
<reference evidence="2" key="1">
    <citation type="journal article" date="2023" name="Plant J.">
        <title>Genome sequences and population genomics provide insights into the demographic history, inbreeding, and mutation load of two 'living fossil' tree species of Dipteronia.</title>
        <authorList>
            <person name="Feng Y."/>
            <person name="Comes H.P."/>
            <person name="Chen J."/>
            <person name="Zhu S."/>
            <person name="Lu R."/>
            <person name="Zhang X."/>
            <person name="Li P."/>
            <person name="Qiu J."/>
            <person name="Olsen K.M."/>
            <person name="Qiu Y."/>
        </authorList>
    </citation>
    <scope>NUCLEOTIDE SEQUENCE</scope>
    <source>
        <strain evidence="2">NBL</strain>
    </source>
</reference>
<dbReference type="EMBL" id="JANJYJ010000007">
    <property type="protein sequence ID" value="KAK3199502.1"/>
    <property type="molecule type" value="Genomic_DNA"/>
</dbReference>
<comment type="caution">
    <text evidence="2">The sequence shown here is derived from an EMBL/GenBank/DDBJ whole genome shotgun (WGS) entry which is preliminary data.</text>
</comment>
<name>A0AAE0A3A2_9ROSI</name>
<feature type="chain" id="PRO_5042297258" description="Secreted protein" evidence="1">
    <location>
        <begin position="24"/>
        <end position="81"/>
    </location>
</feature>
<feature type="signal peptide" evidence="1">
    <location>
        <begin position="1"/>
        <end position="23"/>
    </location>
</feature>
<accession>A0AAE0A3A2</accession>
<protein>
    <recommendedName>
        <fullName evidence="4">Secreted protein</fullName>
    </recommendedName>
</protein>
<sequence length="81" mass="8955">MARLTSLAAILAAVLLLVANAYAVRTTISTAVMIEKVTNPNHREQSSCREEIPTPYVRSCRFYITRSPIRIAMTRSAVGKC</sequence>
<evidence type="ECO:0000256" key="1">
    <source>
        <dbReference type="SAM" id="SignalP"/>
    </source>
</evidence>
<dbReference type="Proteomes" id="UP001281410">
    <property type="component" value="Unassembled WGS sequence"/>
</dbReference>
<evidence type="ECO:0000313" key="3">
    <source>
        <dbReference type="Proteomes" id="UP001281410"/>
    </source>
</evidence>
<keyword evidence="3" id="KW-1185">Reference proteome</keyword>
<organism evidence="2 3">
    <name type="scientific">Dipteronia sinensis</name>
    <dbReference type="NCBI Taxonomy" id="43782"/>
    <lineage>
        <taxon>Eukaryota</taxon>
        <taxon>Viridiplantae</taxon>
        <taxon>Streptophyta</taxon>
        <taxon>Embryophyta</taxon>
        <taxon>Tracheophyta</taxon>
        <taxon>Spermatophyta</taxon>
        <taxon>Magnoliopsida</taxon>
        <taxon>eudicotyledons</taxon>
        <taxon>Gunneridae</taxon>
        <taxon>Pentapetalae</taxon>
        <taxon>rosids</taxon>
        <taxon>malvids</taxon>
        <taxon>Sapindales</taxon>
        <taxon>Sapindaceae</taxon>
        <taxon>Hippocastanoideae</taxon>
        <taxon>Acereae</taxon>
        <taxon>Dipteronia</taxon>
    </lineage>
</organism>
<keyword evidence="1" id="KW-0732">Signal</keyword>